<reference evidence="1" key="1">
    <citation type="submission" date="2021-02" db="EMBL/GenBank/DDBJ databases">
        <authorList>
            <person name="Nowell W R."/>
        </authorList>
    </citation>
    <scope>NUCLEOTIDE SEQUENCE</scope>
    <source>
        <strain evidence="1">Ploen Becks lab</strain>
    </source>
</reference>
<protein>
    <submittedName>
        <fullName evidence="1">Uncharacterized protein</fullName>
    </submittedName>
</protein>
<dbReference type="OrthoDB" id="10547051at2759"/>
<dbReference type="EMBL" id="CAJNOC010000615">
    <property type="protein sequence ID" value="CAF0783067.1"/>
    <property type="molecule type" value="Genomic_DNA"/>
</dbReference>
<dbReference type="Proteomes" id="UP000663879">
    <property type="component" value="Unassembled WGS sequence"/>
</dbReference>
<keyword evidence="2" id="KW-1185">Reference proteome</keyword>
<proteinExistence type="predicted"/>
<gene>
    <name evidence="1" type="ORF">OXX778_LOCUS5567</name>
</gene>
<name>A0A813RLN3_9BILA</name>
<evidence type="ECO:0000313" key="1">
    <source>
        <dbReference type="EMBL" id="CAF0783067.1"/>
    </source>
</evidence>
<organism evidence="1 2">
    <name type="scientific">Brachionus calyciflorus</name>
    <dbReference type="NCBI Taxonomy" id="104777"/>
    <lineage>
        <taxon>Eukaryota</taxon>
        <taxon>Metazoa</taxon>
        <taxon>Spiralia</taxon>
        <taxon>Gnathifera</taxon>
        <taxon>Rotifera</taxon>
        <taxon>Eurotatoria</taxon>
        <taxon>Monogononta</taxon>
        <taxon>Pseudotrocha</taxon>
        <taxon>Ploima</taxon>
        <taxon>Brachionidae</taxon>
        <taxon>Brachionus</taxon>
    </lineage>
</organism>
<evidence type="ECO:0000313" key="2">
    <source>
        <dbReference type="Proteomes" id="UP000663879"/>
    </source>
</evidence>
<comment type="caution">
    <text evidence="1">The sequence shown here is derived from an EMBL/GenBank/DDBJ whole genome shotgun (WGS) entry which is preliminary data.</text>
</comment>
<accession>A0A813RLN3</accession>
<dbReference type="AlphaFoldDB" id="A0A813RLN3"/>
<sequence>MDESKLYHSIIMSHKNKTEELNEEILNINTTLSDSIETITLSVPVGNSIKFKLKKIHQFFVGMIRRKLNKIFFLNCEKDSLNEKQNTFTIYLNSSKIQMLPLHSLVLPTNDKNSTKQHTKLFVLPFGSLSGVYNKPEICFQNG</sequence>